<dbReference type="SUPFAM" id="SSF52156">
    <property type="entry name" value="Initiation factor IF2/eIF5b, domain 3"/>
    <property type="match status" value="1"/>
</dbReference>
<evidence type="ECO:0000256" key="9">
    <source>
        <dbReference type="NCBIfam" id="TIGR00487"/>
    </source>
</evidence>
<evidence type="ECO:0000256" key="10">
    <source>
        <dbReference type="RuleBase" id="RU000644"/>
    </source>
</evidence>
<evidence type="ECO:0000313" key="13">
    <source>
        <dbReference type="Proteomes" id="UP000177369"/>
    </source>
</evidence>
<dbReference type="Gene3D" id="3.40.50.10050">
    <property type="entry name" value="Translation initiation factor IF- 2, domain 3"/>
    <property type="match status" value="1"/>
</dbReference>
<dbReference type="Pfam" id="PF00009">
    <property type="entry name" value="GTP_EFTU"/>
    <property type="match status" value="1"/>
</dbReference>
<dbReference type="InterPro" id="IPR000795">
    <property type="entry name" value="T_Tr_GTP-bd_dom"/>
</dbReference>
<protein>
    <recommendedName>
        <fullName evidence="3 9">Translation initiation factor IF-2</fullName>
    </recommendedName>
</protein>
<keyword evidence="5 10" id="KW-0396">Initiation factor</keyword>
<sequence>MKKDTKNNIRPPVVAILGHVDHGKTTLLDAIRKTNVVAKEHGGITQHIGAYQVKFQENYITFIDTPGHAAFEKMRSRGAEVADIAILVVAANDGVKPQTVEAIKHIKKANVPTIVAISKTDLPDINIEKVKKDLQKEEIVAESYGGDVPFVDVAATKNKGIDELLEVIQLVWQISPQESLPKDPLDAVVVESFLDKHRGAIVSVIVKKGTLSVGQKIQVDNETIKVKALIDDIGKNINEAFPSKPVEILGFKNTLEVGSIVRQTIKTKDESDQQAASHSDIIAKALEAKDKFKIIVKADVLGSLEAIKENLPEKVLIISSAVGDVQSTDVNFAKGAKAPIIAFNTKVLNSVAKQADQEHVVIRNYEVIYKLIADLEEIAKSFEETKHEIKIKGKAQIVATFDVEGIKIAGSKVTNGKISAGDKIILRKENGKGIESEILSLKKFRKEVKSVEAGQECGVAFKNNLDFLEGDIIESLG</sequence>
<gene>
    <name evidence="12" type="ORF">A3D04_04250</name>
</gene>
<dbReference type="InterPro" id="IPR036925">
    <property type="entry name" value="TIF_IF2_dom3_sf"/>
</dbReference>
<dbReference type="Gene3D" id="2.40.30.10">
    <property type="entry name" value="Translation factors"/>
    <property type="match status" value="2"/>
</dbReference>
<evidence type="ECO:0000256" key="8">
    <source>
        <dbReference type="ARBA" id="ARBA00023134"/>
    </source>
</evidence>
<dbReference type="InterPro" id="IPR015760">
    <property type="entry name" value="TIF_IF2"/>
</dbReference>
<dbReference type="NCBIfam" id="TIGR00487">
    <property type="entry name" value="IF-2"/>
    <property type="match status" value="1"/>
</dbReference>
<reference evidence="12 13" key="1">
    <citation type="journal article" date="2016" name="Nat. Commun.">
        <title>Thousands of microbial genomes shed light on interconnected biogeochemical processes in an aquifer system.</title>
        <authorList>
            <person name="Anantharaman K."/>
            <person name="Brown C.T."/>
            <person name="Hug L.A."/>
            <person name="Sharon I."/>
            <person name="Castelle C.J."/>
            <person name="Probst A.J."/>
            <person name="Thomas B.C."/>
            <person name="Singh A."/>
            <person name="Wilkins M.J."/>
            <person name="Karaoz U."/>
            <person name="Brodie E.L."/>
            <person name="Williams K.H."/>
            <person name="Hubbard S.S."/>
            <person name="Banfield J.F."/>
        </authorList>
    </citation>
    <scope>NUCLEOTIDE SEQUENCE [LARGE SCALE GENOMIC DNA]</scope>
</reference>
<dbReference type="AlphaFoldDB" id="A0A1F5GA70"/>
<evidence type="ECO:0000256" key="7">
    <source>
        <dbReference type="ARBA" id="ARBA00022917"/>
    </source>
</evidence>
<dbReference type="Pfam" id="PF11987">
    <property type="entry name" value="IF-2"/>
    <property type="match status" value="1"/>
</dbReference>
<dbReference type="Pfam" id="PF22042">
    <property type="entry name" value="EF-G_D2"/>
    <property type="match status" value="1"/>
</dbReference>
<dbReference type="GO" id="GO:0005525">
    <property type="term" value="F:GTP binding"/>
    <property type="evidence" value="ECO:0007669"/>
    <property type="project" value="UniProtKB-KW"/>
</dbReference>
<evidence type="ECO:0000256" key="4">
    <source>
        <dbReference type="ARBA" id="ARBA00022490"/>
    </source>
</evidence>
<feature type="domain" description="Tr-type G" evidence="11">
    <location>
        <begin position="9"/>
        <end position="177"/>
    </location>
</feature>
<dbReference type="GO" id="GO:0003743">
    <property type="term" value="F:translation initiation factor activity"/>
    <property type="evidence" value="ECO:0007669"/>
    <property type="project" value="UniProtKB-UniRule"/>
</dbReference>
<dbReference type="PANTHER" id="PTHR43381">
    <property type="entry name" value="TRANSLATION INITIATION FACTOR IF-2-RELATED"/>
    <property type="match status" value="1"/>
</dbReference>
<dbReference type="InterPro" id="IPR009000">
    <property type="entry name" value="Transl_B-barrel_sf"/>
</dbReference>
<accession>A0A1F5GA70</accession>
<dbReference type="PANTHER" id="PTHR43381:SF4">
    <property type="entry name" value="EUKARYOTIC TRANSLATION INITIATION FACTOR 5B"/>
    <property type="match status" value="1"/>
</dbReference>
<organism evidence="12 13">
    <name type="scientific">Candidatus Curtissbacteria bacterium RIFCSPHIGHO2_02_FULL_40_16b</name>
    <dbReference type="NCBI Taxonomy" id="1797714"/>
    <lineage>
        <taxon>Bacteria</taxon>
        <taxon>Candidatus Curtissiibacteriota</taxon>
    </lineage>
</organism>
<dbReference type="EMBL" id="MFBD01000018">
    <property type="protein sequence ID" value="OGD88740.1"/>
    <property type="molecule type" value="Genomic_DNA"/>
</dbReference>
<comment type="similarity">
    <text evidence="2 10">Belongs to the TRAFAC class translation factor GTPase superfamily. Classic translation factor GTPase family. IF-2 subfamily.</text>
</comment>
<dbReference type="InterPro" id="IPR053905">
    <property type="entry name" value="EF-G-like_DII"/>
</dbReference>
<dbReference type="InterPro" id="IPR023115">
    <property type="entry name" value="TIF_IF2_dom3"/>
</dbReference>
<dbReference type="InterPro" id="IPR004161">
    <property type="entry name" value="EFTu-like_2"/>
</dbReference>
<dbReference type="InterPro" id="IPR005225">
    <property type="entry name" value="Small_GTP-bd"/>
</dbReference>
<comment type="function">
    <text evidence="10">One of the essential components for the initiation of protein synthesis. Protects formylmethionyl-tRNA from spontaneous hydrolysis and promotes its binding to the 30S ribosomal subunits. Also involved in the hydrolysis of GTP during the formation of the 70S ribosomal complex.</text>
</comment>
<dbReference type="FunFam" id="3.40.50.300:FF:000019">
    <property type="entry name" value="Translation initiation factor IF-2"/>
    <property type="match status" value="1"/>
</dbReference>
<dbReference type="Gene3D" id="3.40.50.300">
    <property type="entry name" value="P-loop containing nucleotide triphosphate hydrolases"/>
    <property type="match status" value="1"/>
</dbReference>
<comment type="subcellular location">
    <subcellularLocation>
        <location evidence="1">Cytoplasm</location>
    </subcellularLocation>
</comment>
<dbReference type="FunFam" id="3.40.50.10050:FF:000001">
    <property type="entry name" value="Translation initiation factor IF-2"/>
    <property type="match status" value="1"/>
</dbReference>
<dbReference type="NCBIfam" id="TIGR00231">
    <property type="entry name" value="small_GTP"/>
    <property type="match status" value="1"/>
</dbReference>
<comment type="caution">
    <text evidence="12">The sequence shown here is derived from an EMBL/GenBank/DDBJ whole genome shotgun (WGS) entry which is preliminary data.</text>
</comment>
<evidence type="ECO:0000256" key="2">
    <source>
        <dbReference type="ARBA" id="ARBA00007733"/>
    </source>
</evidence>
<dbReference type="Pfam" id="PF03144">
    <property type="entry name" value="GTP_EFTU_D2"/>
    <property type="match status" value="1"/>
</dbReference>
<keyword evidence="6" id="KW-0547">Nucleotide-binding</keyword>
<evidence type="ECO:0000259" key="11">
    <source>
        <dbReference type="PROSITE" id="PS51722"/>
    </source>
</evidence>
<dbReference type="STRING" id="1797714.A3D04_04250"/>
<keyword evidence="8" id="KW-0342">GTP-binding</keyword>
<dbReference type="CDD" id="cd01887">
    <property type="entry name" value="IF2_eIF5B"/>
    <property type="match status" value="1"/>
</dbReference>
<evidence type="ECO:0000256" key="6">
    <source>
        <dbReference type="ARBA" id="ARBA00022741"/>
    </source>
</evidence>
<proteinExistence type="inferred from homology"/>
<dbReference type="GO" id="GO:0005737">
    <property type="term" value="C:cytoplasm"/>
    <property type="evidence" value="ECO:0007669"/>
    <property type="project" value="UniProtKB-SubCell"/>
</dbReference>
<evidence type="ECO:0000313" key="12">
    <source>
        <dbReference type="EMBL" id="OGD88740.1"/>
    </source>
</evidence>
<keyword evidence="7 10" id="KW-0648">Protein biosynthesis</keyword>
<dbReference type="PROSITE" id="PS51722">
    <property type="entry name" value="G_TR_2"/>
    <property type="match status" value="1"/>
</dbReference>
<dbReference type="Proteomes" id="UP000177369">
    <property type="component" value="Unassembled WGS sequence"/>
</dbReference>
<dbReference type="SUPFAM" id="SSF52540">
    <property type="entry name" value="P-loop containing nucleoside triphosphate hydrolases"/>
    <property type="match status" value="1"/>
</dbReference>
<dbReference type="InterPro" id="IPR027417">
    <property type="entry name" value="P-loop_NTPase"/>
</dbReference>
<evidence type="ECO:0000256" key="3">
    <source>
        <dbReference type="ARBA" id="ARBA00020675"/>
    </source>
</evidence>
<dbReference type="InterPro" id="IPR000178">
    <property type="entry name" value="TF_IF2_bacterial-like"/>
</dbReference>
<evidence type="ECO:0000256" key="1">
    <source>
        <dbReference type="ARBA" id="ARBA00004496"/>
    </source>
</evidence>
<dbReference type="GO" id="GO:0003924">
    <property type="term" value="F:GTPase activity"/>
    <property type="evidence" value="ECO:0007669"/>
    <property type="project" value="InterPro"/>
</dbReference>
<evidence type="ECO:0000256" key="5">
    <source>
        <dbReference type="ARBA" id="ARBA00022540"/>
    </source>
</evidence>
<dbReference type="SUPFAM" id="SSF50447">
    <property type="entry name" value="Translation proteins"/>
    <property type="match status" value="2"/>
</dbReference>
<name>A0A1F5GA70_9BACT</name>
<keyword evidence="4" id="KW-0963">Cytoplasm</keyword>